<dbReference type="PROSITE" id="PS00332">
    <property type="entry name" value="SOD_CU_ZN_2"/>
    <property type="match status" value="1"/>
</dbReference>
<keyword evidence="10" id="KW-1015">Disulfide bond</keyword>
<evidence type="ECO:0000256" key="7">
    <source>
        <dbReference type="ARBA" id="ARBA00022862"/>
    </source>
</evidence>
<keyword evidence="14" id="KW-1185">Reference proteome</keyword>
<evidence type="ECO:0000313" key="13">
    <source>
        <dbReference type="EMBL" id="AAM70252.1"/>
    </source>
</evidence>
<evidence type="ECO:0000256" key="4">
    <source>
        <dbReference type="ARBA" id="ARBA00012682"/>
    </source>
</evidence>
<evidence type="ECO:0000256" key="10">
    <source>
        <dbReference type="ARBA" id="ARBA00023157"/>
    </source>
</evidence>
<evidence type="ECO:0000313" key="14">
    <source>
        <dbReference type="Proteomes" id="UP000202706"/>
    </source>
</evidence>
<dbReference type="PROSITE" id="PS00087">
    <property type="entry name" value="SOD_CU_ZN_1"/>
    <property type="match status" value="1"/>
</dbReference>
<evidence type="ECO:0000256" key="1">
    <source>
        <dbReference type="ARBA" id="ARBA00001935"/>
    </source>
</evidence>
<dbReference type="FunFam" id="2.60.40.200:FF:000013">
    <property type="entry name" value="Superoxide dismutase [Cu-Zn]"/>
    <property type="match status" value="1"/>
</dbReference>
<dbReference type="PRINTS" id="PR00068">
    <property type="entry name" value="CUZNDISMTASE"/>
</dbReference>
<comment type="cofactor">
    <cofactor evidence="1">
        <name>Cu cation</name>
        <dbReference type="ChEBI" id="CHEBI:23378"/>
    </cofactor>
</comment>
<proteinExistence type="inferred from homology"/>
<dbReference type="CDD" id="cd00305">
    <property type="entry name" value="Cu-Zn_Superoxide_Dismutase"/>
    <property type="match status" value="1"/>
</dbReference>
<dbReference type="SUPFAM" id="SSF49329">
    <property type="entry name" value="Cu,Zn superoxide dismutase-like"/>
    <property type="match status" value="1"/>
</dbReference>
<dbReference type="EC" id="1.15.1.1" evidence="4"/>
<evidence type="ECO:0000256" key="5">
    <source>
        <dbReference type="ARBA" id="ARBA00022723"/>
    </source>
</evidence>
<comment type="catalytic activity">
    <reaction evidence="11">
        <text>2 superoxide + 2 H(+) = H2O2 + O2</text>
        <dbReference type="Rhea" id="RHEA:20696"/>
        <dbReference type="ChEBI" id="CHEBI:15378"/>
        <dbReference type="ChEBI" id="CHEBI:15379"/>
        <dbReference type="ChEBI" id="CHEBI:16240"/>
        <dbReference type="ChEBI" id="CHEBI:18421"/>
        <dbReference type="EC" id="1.15.1.1"/>
    </reaction>
</comment>
<dbReference type="Gene3D" id="2.60.40.200">
    <property type="entry name" value="Superoxide dismutase, copper/zinc binding domain"/>
    <property type="match status" value="1"/>
</dbReference>
<comment type="cofactor">
    <cofactor evidence="2">
        <name>Zn(2+)</name>
        <dbReference type="ChEBI" id="CHEBI:29105"/>
    </cofactor>
</comment>
<dbReference type="InterPro" id="IPR036423">
    <property type="entry name" value="SOD-like_Cu/Zn_dom_sf"/>
</dbReference>
<evidence type="ECO:0000256" key="6">
    <source>
        <dbReference type="ARBA" id="ARBA00022833"/>
    </source>
</evidence>
<evidence type="ECO:0000256" key="3">
    <source>
        <dbReference type="ARBA" id="ARBA00010457"/>
    </source>
</evidence>
<dbReference type="InterPro" id="IPR001424">
    <property type="entry name" value="SOD_Cu_Zn_dom"/>
</dbReference>
<accession>Q8JS05</accession>
<protein>
    <recommendedName>
        <fullName evidence="4">superoxide dismutase</fullName>
        <ecNumber evidence="4">1.15.1.1</ecNumber>
    </recommendedName>
</protein>
<dbReference type="KEGG" id="vg:949258"/>
<name>Q8JS05_9BBAC</name>
<dbReference type="Proteomes" id="UP000202706">
    <property type="component" value="Segment"/>
</dbReference>
<keyword evidence="9" id="KW-0186">Copper</keyword>
<dbReference type="Pfam" id="PF00080">
    <property type="entry name" value="Sod_Cu"/>
    <property type="match status" value="1"/>
</dbReference>
<dbReference type="EMBL" id="AF499596">
    <property type="protein sequence ID" value="AAM70252.1"/>
    <property type="molecule type" value="Genomic_DNA"/>
</dbReference>
<keyword evidence="7" id="KW-0049">Antioxidant</keyword>
<comment type="similarity">
    <text evidence="3">Belongs to the Cu-Zn superoxide dismutase family.</text>
</comment>
<dbReference type="GO" id="GO:0004784">
    <property type="term" value="F:superoxide dismutase activity"/>
    <property type="evidence" value="ECO:0007669"/>
    <property type="project" value="UniProtKB-EC"/>
</dbReference>
<feature type="domain" description="Superoxide dismutase copper/zinc binding" evidence="12">
    <location>
        <begin position="11"/>
        <end position="146"/>
    </location>
</feature>
<dbReference type="PANTHER" id="PTHR10003">
    <property type="entry name" value="SUPEROXIDE DISMUTASE CU-ZN -RELATED"/>
    <property type="match status" value="1"/>
</dbReference>
<dbReference type="OrthoDB" id="15673at10239"/>
<reference evidence="14" key="1">
    <citation type="journal article" date="2000" name="Virus Genes">
        <title>Comparative analysis of the granulin regions of the Phthorimaea operculella and Spodoptera littoralis granuloviruses.</title>
        <authorList>
            <person name="Taha A."/>
            <person name="Nour-El-Din A."/>
            <person name="Croizier L."/>
            <person name="Ferber M.L."/>
            <person name="Croizier G."/>
        </authorList>
    </citation>
    <scope>NUCLEOTIDE SEQUENCE [LARGE SCALE GENOMIC DNA]</scope>
</reference>
<dbReference type="GO" id="GO:0005507">
    <property type="term" value="F:copper ion binding"/>
    <property type="evidence" value="ECO:0007669"/>
    <property type="project" value="InterPro"/>
</dbReference>
<dbReference type="GeneID" id="949258"/>
<sequence>MRGVCILQGDVSGTIQFIQDKPSMPMTITGVLYNLPEGNHGFHVHEFGDTSNGCTSAGEHFNPHQNQHGGQHDSNRHLGDLGNVHSTGCRVTNVKIVDNMLSLYGEHSVLGRSLVVHTMEDDLGRGDNENSKITGNSGGRLGCGVIGVQEPKLIRVRSFGAHVDKK</sequence>
<evidence type="ECO:0000256" key="8">
    <source>
        <dbReference type="ARBA" id="ARBA00023002"/>
    </source>
</evidence>
<evidence type="ECO:0000256" key="9">
    <source>
        <dbReference type="ARBA" id="ARBA00023008"/>
    </source>
</evidence>
<evidence type="ECO:0000259" key="12">
    <source>
        <dbReference type="Pfam" id="PF00080"/>
    </source>
</evidence>
<evidence type="ECO:0000256" key="11">
    <source>
        <dbReference type="ARBA" id="ARBA00049204"/>
    </source>
</evidence>
<keyword evidence="6" id="KW-0862">Zinc</keyword>
<dbReference type="RefSeq" id="NP_663219.1">
    <property type="nucleotide sequence ID" value="NC_004062.1"/>
</dbReference>
<keyword evidence="5" id="KW-0479">Metal-binding</keyword>
<organism evidence="13 14">
    <name type="scientific">Phthorimaea operculella granulovirus</name>
    <dbReference type="NCBI Taxonomy" id="192584"/>
    <lineage>
        <taxon>Viruses</taxon>
        <taxon>Viruses incertae sedis</taxon>
        <taxon>Naldaviricetes</taxon>
        <taxon>Lefavirales</taxon>
        <taxon>Baculoviridae</taxon>
        <taxon>Betabaculovirus</taxon>
        <taxon>Betabaculovirus phoperculellae</taxon>
    </lineage>
</organism>
<keyword evidence="8" id="KW-0560">Oxidoreductase</keyword>
<dbReference type="InterPro" id="IPR024134">
    <property type="entry name" value="SOD_Cu/Zn_/chaperone"/>
</dbReference>
<evidence type="ECO:0000256" key="2">
    <source>
        <dbReference type="ARBA" id="ARBA00001947"/>
    </source>
</evidence>
<gene>
    <name evidence="13" type="primary">PhopGV054</name>
</gene>
<dbReference type="InterPro" id="IPR018152">
    <property type="entry name" value="SOD_Cu/Zn_BS"/>
</dbReference>